<keyword evidence="1" id="KW-1133">Transmembrane helix</keyword>
<feature type="transmembrane region" description="Helical" evidence="1">
    <location>
        <begin position="221"/>
        <end position="246"/>
    </location>
</feature>
<evidence type="ECO:0000256" key="1">
    <source>
        <dbReference type="SAM" id="Phobius"/>
    </source>
</evidence>
<feature type="transmembrane region" description="Helical" evidence="1">
    <location>
        <begin position="306"/>
        <end position="323"/>
    </location>
</feature>
<comment type="caution">
    <text evidence="2">The sequence shown here is derived from an EMBL/GenBank/DDBJ whole genome shotgun (WGS) entry which is preliminary data.</text>
</comment>
<feature type="transmembrane region" description="Helical" evidence="1">
    <location>
        <begin position="266"/>
        <end position="294"/>
    </location>
</feature>
<keyword evidence="1" id="KW-0812">Transmembrane</keyword>
<keyword evidence="1" id="KW-0472">Membrane</keyword>
<dbReference type="OrthoDB" id="5486437at2"/>
<protein>
    <submittedName>
        <fullName evidence="2">ABC transporter permease</fullName>
    </submittedName>
</protein>
<dbReference type="STRING" id="1033734.GCA_000285535_02881"/>
<dbReference type="EMBL" id="SLUB01000013">
    <property type="protein sequence ID" value="THE12801.1"/>
    <property type="molecule type" value="Genomic_DNA"/>
</dbReference>
<dbReference type="PANTHER" id="PTHR43471:SF3">
    <property type="entry name" value="ABC TRANSPORTER PERMEASE PROTEIN NATB"/>
    <property type="match status" value="1"/>
</dbReference>
<feature type="transmembrane region" description="Helical" evidence="1">
    <location>
        <begin position="174"/>
        <end position="200"/>
    </location>
</feature>
<sequence length="385" mass="42178">MLRKIYVKELKDCFRDRRTLILTVLLPIIMMSGMTFFYENMISDGEGDTFQLAVEETSMIEAERILSGVENVDVIQSSNLEQSIQDGDAQAGLKLTPNFIEATQNGEEATVTLIGDSFSTKSTQLNVIIMNALAVFEKTVVAENLQEDGVNPSVMQPFAVEQIELTNEDPNIEMLAFLIPLILSVAIGVGSGPSASDLFAGEKEKKTMEALLMTPVKRSTLLLAKWLTIATIGSVIAIITLGVVALEISLFTENLKNAVSFGDDAYLIIGIAILLSIIYAAFTASLIMITSIAAKTIKEAGSYSSPVMMIAMFPAMIIVGIGVNELTSYHFAVPIMNLFTLLKELMFGIIDYEHILLAFGSNIACMIIFFVIGRIMFMKDKWVMN</sequence>
<name>A0A4S3PSU2_9BACI</name>
<feature type="transmembrane region" description="Helical" evidence="1">
    <location>
        <begin position="356"/>
        <end position="377"/>
    </location>
</feature>
<dbReference type="Pfam" id="PF12679">
    <property type="entry name" value="ABC2_membrane_2"/>
    <property type="match status" value="1"/>
</dbReference>
<evidence type="ECO:0000313" key="2">
    <source>
        <dbReference type="EMBL" id="THE12801.1"/>
    </source>
</evidence>
<gene>
    <name evidence="2" type="ORF">E1I69_09485</name>
</gene>
<feature type="transmembrane region" description="Helical" evidence="1">
    <location>
        <begin position="20"/>
        <end position="38"/>
    </location>
</feature>
<accession>A0A4S3PSU2</accession>
<dbReference type="GO" id="GO:0140359">
    <property type="term" value="F:ABC-type transporter activity"/>
    <property type="evidence" value="ECO:0007669"/>
    <property type="project" value="InterPro"/>
</dbReference>
<keyword evidence="3" id="KW-1185">Reference proteome</keyword>
<reference evidence="2 3" key="1">
    <citation type="journal article" date="2019" name="Indoor Air">
        <title>Impacts of indoor surface finishes on bacterial viability.</title>
        <authorList>
            <person name="Hu J."/>
            <person name="Maamar S.B."/>
            <person name="Glawe A.J."/>
            <person name="Gottel N."/>
            <person name="Gilbert J.A."/>
            <person name="Hartmann E.M."/>
        </authorList>
    </citation>
    <scope>NUCLEOTIDE SEQUENCE [LARGE SCALE GENOMIC DNA]</scope>
    <source>
        <strain evidence="2 3">AF060A6</strain>
    </source>
</reference>
<dbReference type="GO" id="GO:0005886">
    <property type="term" value="C:plasma membrane"/>
    <property type="evidence" value="ECO:0007669"/>
    <property type="project" value="UniProtKB-SubCell"/>
</dbReference>
<dbReference type="PANTHER" id="PTHR43471">
    <property type="entry name" value="ABC TRANSPORTER PERMEASE"/>
    <property type="match status" value="1"/>
</dbReference>
<dbReference type="RefSeq" id="WP_136379372.1">
    <property type="nucleotide sequence ID" value="NZ_SLUB01000013.1"/>
</dbReference>
<organism evidence="2 3">
    <name type="scientific">Bacillus timonensis</name>
    <dbReference type="NCBI Taxonomy" id="1033734"/>
    <lineage>
        <taxon>Bacteria</taxon>
        <taxon>Bacillati</taxon>
        <taxon>Bacillota</taxon>
        <taxon>Bacilli</taxon>
        <taxon>Bacillales</taxon>
        <taxon>Bacillaceae</taxon>
        <taxon>Bacillus</taxon>
    </lineage>
</organism>
<evidence type="ECO:0000313" key="3">
    <source>
        <dbReference type="Proteomes" id="UP000306477"/>
    </source>
</evidence>
<dbReference type="AlphaFoldDB" id="A0A4S3PSU2"/>
<dbReference type="Proteomes" id="UP000306477">
    <property type="component" value="Unassembled WGS sequence"/>
</dbReference>
<proteinExistence type="predicted"/>